<keyword evidence="3" id="KW-0804">Transcription</keyword>
<accession>N1W9P0</accession>
<gene>
    <name evidence="7" type="ORF">LEP1GSC199_1450</name>
</gene>
<proteinExistence type="predicted"/>
<evidence type="ECO:0000256" key="4">
    <source>
        <dbReference type="PROSITE-ProRule" id="PRU00335"/>
    </source>
</evidence>
<dbReference type="GO" id="GO:0045892">
    <property type="term" value="P:negative regulation of DNA-templated transcription"/>
    <property type="evidence" value="ECO:0007669"/>
    <property type="project" value="InterPro"/>
</dbReference>
<dbReference type="InterPro" id="IPR036271">
    <property type="entry name" value="Tet_transcr_reg_TetR-rel_C_sf"/>
</dbReference>
<feature type="region of interest" description="Disordered" evidence="5">
    <location>
        <begin position="25"/>
        <end position="44"/>
    </location>
</feature>
<feature type="domain" description="HTH tetR-type" evidence="6">
    <location>
        <begin position="50"/>
        <end position="110"/>
    </location>
</feature>
<keyword evidence="2 4" id="KW-0238">DNA-binding</keyword>
<dbReference type="Gene3D" id="1.10.10.60">
    <property type="entry name" value="Homeodomain-like"/>
    <property type="match status" value="1"/>
</dbReference>
<dbReference type="InterPro" id="IPR004111">
    <property type="entry name" value="Repressor_TetR_C"/>
</dbReference>
<dbReference type="Gene3D" id="1.10.357.10">
    <property type="entry name" value="Tetracycline Repressor, domain 2"/>
    <property type="match status" value="1"/>
</dbReference>
<dbReference type="SUPFAM" id="SSF46689">
    <property type="entry name" value="Homeodomain-like"/>
    <property type="match status" value="1"/>
</dbReference>
<feature type="compositionally biased region" description="Basic residues" evidence="5">
    <location>
        <begin position="32"/>
        <end position="44"/>
    </location>
</feature>
<protein>
    <submittedName>
        <fullName evidence="7">Tetracyclin repressor, C-terminal all-alpha domain protein</fullName>
    </submittedName>
</protein>
<evidence type="ECO:0000256" key="3">
    <source>
        <dbReference type="ARBA" id="ARBA00023163"/>
    </source>
</evidence>
<dbReference type="InterPro" id="IPR001647">
    <property type="entry name" value="HTH_TetR"/>
</dbReference>
<dbReference type="PROSITE" id="PS50977">
    <property type="entry name" value="HTH_TETR_2"/>
    <property type="match status" value="1"/>
</dbReference>
<dbReference type="AlphaFoldDB" id="N1W9P0"/>
<feature type="DNA-binding region" description="H-T-H motif" evidence="4">
    <location>
        <begin position="73"/>
        <end position="92"/>
    </location>
</feature>
<comment type="caution">
    <text evidence="7">The sequence shown here is derived from an EMBL/GenBank/DDBJ whole genome shotgun (WGS) entry which is preliminary data.</text>
</comment>
<reference evidence="7 8" key="1">
    <citation type="submission" date="2013-03" db="EMBL/GenBank/DDBJ databases">
        <authorList>
            <person name="Harkins D.M."/>
            <person name="Durkin A.S."/>
            <person name="Brinkac L.M."/>
            <person name="Haft D.H."/>
            <person name="Selengut J.D."/>
            <person name="Sanka R."/>
            <person name="DePew J."/>
            <person name="Purushe J."/>
            <person name="Galloway R.L."/>
            <person name="Vinetz J.M."/>
            <person name="Sutton G.G."/>
            <person name="Nierman W.C."/>
            <person name="Fouts D.E."/>
        </authorList>
    </citation>
    <scope>NUCLEOTIDE SEQUENCE [LARGE SCALE GENOMIC DNA]</scope>
    <source>
        <strain evidence="7 8">Waz Holland</strain>
    </source>
</reference>
<evidence type="ECO:0000259" key="6">
    <source>
        <dbReference type="PROSITE" id="PS50977"/>
    </source>
</evidence>
<evidence type="ECO:0000256" key="5">
    <source>
        <dbReference type="SAM" id="MobiDB-lite"/>
    </source>
</evidence>
<sequence length="259" mass="29585">MKFISYLFCFLEWIYSGFYDTRERPSNMDKKKSNKPSKNLKKANVKKRKTLSKELVLKVAIQLADESGLEELSMRNLALRLGVEAMSLYNHLKNKDELLAEMVDLVVSKITLPRIGGDWKREMKKRARSAREILVLHPWVPMLIVSRINTGKAMLSYFDATLGCLHSAGFSLQAADHIINTIDSHTYGFILQELNFPFQPDEYAEKAEGFLPTLESSPYPYLSNLTKEVISGKYNGLHKFDFGLDLILDGLDKPPHLIK</sequence>
<evidence type="ECO:0000313" key="7">
    <source>
        <dbReference type="EMBL" id="EMY68581.1"/>
    </source>
</evidence>
<evidence type="ECO:0000256" key="2">
    <source>
        <dbReference type="ARBA" id="ARBA00023125"/>
    </source>
</evidence>
<evidence type="ECO:0000256" key="1">
    <source>
        <dbReference type="ARBA" id="ARBA00023015"/>
    </source>
</evidence>
<dbReference type="STRING" id="1218591.LEP1GSC199_1450"/>
<organism evidence="7 8">
    <name type="scientific">Leptospira vanthielii serovar Holland str. Waz Holland = ATCC 700522</name>
    <dbReference type="NCBI Taxonomy" id="1218591"/>
    <lineage>
        <taxon>Bacteria</taxon>
        <taxon>Pseudomonadati</taxon>
        <taxon>Spirochaetota</taxon>
        <taxon>Spirochaetia</taxon>
        <taxon>Leptospirales</taxon>
        <taxon>Leptospiraceae</taxon>
        <taxon>Leptospira</taxon>
    </lineage>
</organism>
<evidence type="ECO:0000313" key="8">
    <source>
        <dbReference type="Proteomes" id="UP000012227"/>
    </source>
</evidence>
<dbReference type="Pfam" id="PF02909">
    <property type="entry name" value="TetR_C_1"/>
    <property type="match status" value="1"/>
</dbReference>
<dbReference type="Proteomes" id="UP000012227">
    <property type="component" value="Unassembled WGS sequence"/>
</dbReference>
<name>N1W9P0_9LEPT</name>
<keyword evidence="1" id="KW-0805">Transcription regulation</keyword>
<dbReference type="PRINTS" id="PR00455">
    <property type="entry name" value="HTHTETR"/>
</dbReference>
<dbReference type="Pfam" id="PF00440">
    <property type="entry name" value="TetR_N"/>
    <property type="match status" value="1"/>
</dbReference>
<dbReference type="InterPro" id="IPR009057">
    <property type="entry name" value="Homeodomain-like_sf"/>
</dbReference>
<dbReference type="GO" id="GO:0003677">
    <property type="term" value="F:DNA binding"/>
    <property type="evidence" value="ECO:0007669"/>
    <property type="project" value="UniProtKB-UniRule"/>
</dbReference>
<dbReference type="RefSeq" id="WP_002988303.1">
    <property type="nucleotide sequence ID" value="NZ_AOGY02000069.1"/>
</dbReference>
<dbReference type="SUPFAM" id="SSF48498">
    <property type="entry name" value="Tetracyclin repressor-like, C-terminal domain"/>
    <property type="match status" value="1"/>
</dbReference>
<dbReference type="EMBL" id="AOGY02000069">
    <property type="protein sequence ID" value="EMY68581.1"/>
    <property type="molecule type" value="Genomic_DNA"/>
</dbReference>